<sequence length="485" mass="54950">MLSSLLLSLSKNKIHRNGSLTMIADCSRRQAFFFRRTDVLSGLVCRFANPFQSLRSLCSASDETDHTSTLVQLCSKRYYIIRDSIHGGSFLPGIACPYGPLGTELRKSILDKWWTSVVMCRPQVFGISTLHLTRTTPVAAERTLQLVDRTALDHILNQDSLSWEQTREALRKLLDDSLPLRTNLLQGALEQYLPSLELVNRRLPFGLAETGVCYQTWQGQTNVPESPVEVTQASLVWFCSPRTSSQWLDYWARQRLQWWRKFALGPSSFSCSDVADGEEGERVARGVKILYRFPWGSETLETLWNLGDVELLQTHKGSRAKLQCRDGRKSVVPHVISVCGNIDRGVLAYLHNSLQEMKKTDSKQRLLKRKVLKLHPSLAPVKVALDMGRGPTMELRQVCEGLLQELLEGGISTWPGYLETMQSSMEQLITKYDEMGVLFTIMITDNTLENGLVQVRSRDTTIKETMHISEVKMFLTKYISASENA</sequence>
<comment type="caution">
    <text evidence="6">The sequence shown here is derived from an EMBL/GenBank/DDBJ whole genome shotgun (WGS) entry which is preliminary data.</text>
</comment>
<dbReference type="AlphaFoldDB" id="A0A8T3DR48"/>
<keyword evidence="2" id="KW-0235">DNA replication</keyword>
<dbReference type="Pfam" id="PF03129">
    <property type="entry name" value="HGTP_anticodon"/>
    <property type="match status" value="1"/>
</dbReference>
<dbReference type="OrthoDB" id="57698at2759"/>
<gene>
    <name evidence="6" type="ORF">AGOR_G00097860</name>
</gene>
<protein>
    <recommendedName>
        <fullName evidence="5">Anticodon-binding domain-containing protein</fullName>
    </recommendedName>
</protein>
<dbReference type="InterPro" id="IPR045864">
    <property type="entry name" value="aa-tRNA-synth_II/BPL/LPL"/>
</dbReference>
<evidence type="ECO:0000256" key="2">
    <source>
        <dbReference type="ARBA" id="ARBA00022705"/>
    </source>
</evidence>
<evidence type="ECO:0000313" key="7">
    <source>
        <dbReference type="Proteomes" id="UP000829720"/>
    </source>
</evidence>
<dbReference type="InterPro" id="IPR004154">
    <property type="entry name" value="Anticodon-bd"/>
</dbReference>
<dbReference type="InterPro" id="IPR042064">
    <property type="entry name" value="POLG2_C"/>
</dbReference>
<proteinExistence type="predicted"/>
<dbReference type="GO" id="GO:0005739">
    <property type="term" value="C:mitochondrion"/>
    <property type="evidence" value="ECO:0007669"/>
    <property type="project" value="UniProtKB-SubCell"/>
</dbReference>
<evidence type="ECO:0000256" key="4">
    <source>
        <dbReference type="ARBA" id="ARBA00023128"/>
    </source>
</evidence>
<dbReference type="CDD" id="cd02426">
    <property type="entry name" value="Pol_gamma_b_Cterm"/>
    <property type="match status" value="1"/>
</dbReference>
<keyword evidence="3" id="KW-0809">Transit peptide</keyword>
<evidence type="ECO:0000256" key="3">
    <source>
        <dbReference type="ARBA" id="ARBA00022946"/>
    </source>
</evidence>
<comment type="subcellular location">
    <subcellularLocation>
        <location evidence="1">Mitochondrion</location>
    </subcellularLocation>
</comment>
<accession>A0A8T3DR48</accession>
<dbReference type="PANTHER" id="PTHR10745">
    <property type="entry name" value="GLYCYL-TRNA SYNTHETASE/DNA POLYMERASE SUBUNIT GAMMA-2"/>
    <property type="match status" value="1"/>
</dbReference>
<dbReference type="EMBL" id="JAERUA010000008">
    <property type="protein sequence ID" value="KAI1896735.1"/>
    <property type="molecule type" value="Genomic_DNA"/>
</dbReference>
<evidence type="ECO:0000256" key="1">
    <source>
        <dbReference type="ARBA" id="ARBA00004173"/>
    </source>
</evidence>
<evidence type="ECO:0000313" key="6">
    <source>
        <dbReference type="EMBL" id="KAI1896735.1"/>
    </source>
</evidence>
<reference evidence="6" key="1">
    <citation type="submission" date="2021-01" db="EMBL/GenBank/DDBJ databases">
        <authorList>
            <person name="Zahm M."/>
            <person name="Roques C."/>
            <person name="Cabau C."/>
            <person name="Klopp C."/>
            <person name="Donnadieu C."/>
            <person name="Jouanno E."/>
            <person name="Lampietro C."/>
            <person name="Louis A."/>
            <person name="Herpin A."/>
            <person name="Echchiki A."/>
            <person name="Berthelot C."/>
            <person name="Parey E."/>
            <person name="Roest-Crollius H."/>
            <person name="Braasch I."/>
            <person name="Postlethwait J."/>
            <person name="Bobe J."/>
            <person name="Montfort J."/>
            <person name="Bouchez O."/>
            <person name="Begum T."/>
            <person name="Mejri S."/>
            <person name="Adams A."/>
            <person name="Chen W.-J."/>
            <person name="Guiguen Y."/>
        </authorList>
    </citation>
    <scope>NUCLEOTIDE SEQUENCE</scope>
    <source>
        <tissue evidence="6">Blood</tissue>
    </source>
</reference>
<dbReference type="InterPro" id="IPR036621">
    <property type="entry name" value="Anticodon-bd_dom_sf"/>
</dbReference>
<name>A0A8T3DR48_9TELE</name>
<keyword evidence="4" id="KW-0496">Mitochondrion</keyword>
<evidence type="ECO:0000259" key="5">
    <source>
        <dbReference type="Pfam" id="PF03129"/>
    </source>
</evidence>
<dbReference type="InterPro" id="IPR027031">
    <property type="entry name" value="Gly-tRNA_synthase/POLG2"/>
</dbReference>
<keyword evidence="7" id="KW-1185">Reference proteome</keyword>
<dbReference type="SUPFAM" id="SSF52954">
    <property type="entry name" value="Class II aaRS ABD-related"/>
    <property type="match status" value="1"/>
</dbReference>
<dbReference type="Proteomes" id="UP000829720">
    <property type="component" value="Unassembled WGS sequence"/>
</dbReference>
<dbReference type="PANTHER" id="PTHR10745:SF8">
    <property type="entry name" value="DNA POLYMERASE SUBUNIT GAMMA-2, MITOCHONDRIAL"/>
    <property type="match status" value="1"/>
</dbReference>
<dbReference type="GO" id="GO:0006264">
    <property type="term" value="P:mitochondrial DNA replication"/>
    <property type="evidence" value="ECO:0007669"/>
    <property type="project" value="TreeGrafter"/>
</dbReference>
<dbReference type="Gene3D" id="3.40.50.800">
    <property type="entry name" value="Anticodon-binding domain"/>
    <property type="match status" value="1"/>
</dbReference>
<dbReference type="Gene3D" id="3.30.930.10">
    <property type="entry name" value="Bira Bifunctional Protein, Domain 2"/>
    <property type="match status" value="1"/>
</dbReference>
<organism evidence="6 7">
    <name type="scientific">Albula goreensis</name>
    <dbReference type="NCBI Taxonomy" id="1534307"/>
    <lineage>
        <taxon>Eukaryota</taxon>
        <taxon>Metazoa</taxon>
        <taxon>Chordata</taxon>
        <taxon>Craniata</taxon>
        <taxon>Vertebrata</taxon>
        <taxon>Euteleostomi</taxon>
        <taxon>Actinopterygii</taxon>
        <taxon>Neopterygii</taxon>
        <taxon>Teleostei</taxon>
        <taxon>Albuliformes</taxon>
        <taxon>Albulidae</taxon>
        <taxon>Albula</taxon>
    </lineage>
</organism>
<feature type="domain" description="Anticodon-binding" evidence="5">
    <location>
        <begin position="393"/>
        <end position="476"/>
    </location>
</feature>
<dbReference type="SUPFAM" id="SSF55681">
    <property type="entry name" value="Class II aaRS and biotin synthetases"/>
    <property type="match status" value="1"/>
</dbReference>